<evidence type="ECO:0000313" key="3">
    <source>
        <dbReference type="Proteomes" id="UP000217999"/>
    </source>
</evidence>
<dbReference type="EMBL" id="NSJF01000010">
    <property type="protein sequence ID" value="PAT32869.1"/>
    <property type="molecule type" value="Genomic_DNA"/>
</dbReference>
<dbReference type="AlphaFoldDB" id="A0A2A2A4J7"/>
<accession>A0A2A2A4J7</accession>
<protein>
    <submittedName>
        <fullName evidence="2">DUF1320 domain-containing protein</fullName>
    </submittedName>
</protein>
<evidence type="ECO:0000313" key="4">
    <source>
        <dbReference type="Proteomes" id="UP000275180"/>
    </source>
</evidence>
<dbReference type="Proteomes" id="UP000217999">
    <property type="component" value="Unassembled WGS sequence"/>
</dbReference>
<dbReference type="Proteomes" id="UP000275180">
    <property type="component" value="Unassembled WGS sequence"/>
</dbReference>
<evidence type="ECO:0000313" key="1">
    <source>
        <dbReference type="EMBL" id="PAT32869.1"/>
    </source>
</evidence>
<organism evidence="1 3">
    <name type="scientific">Vandammella animalimorsus</name>
    <dbReference type="NCBI Taxonomy" id="2029117"/>
    <lineage>
        <taxon>Bacteria</taxon>
        <taxon>Pseudomonadati</taxon>
        <taxon>Pseudomonadota</taxon>
        <taxon>Betaproteobacteria</taxon>
        <taxon>Burkholderiales</taxon>
        <taxon>Comamonadaceae</taxon>
        <taxon>Vandammella</taxon>
    </lineage>
</organism>
<proteinExistence type="predicted"/>
<reference evidence="2 4" key="2">
    <citation type="submission" date="2018-10" db="EMBL/GenBank/DDBJ databases">
        <title>Comamonadaceae CDC group NO-1 genome sequencing and assembly.</title>
        <authorList>
            <person name="Bernier A.-M."/>
            <person name="Bernard K."/>
        </authorList>
    </citation>
    <scope>NUCLEOTIDE SEQUENCE [LARGE SCALE GENOMIC DNA]</scope>
    <source>
        <strain evidence="2 4">NML180582</strain>
    </source>
</reference>
<name>A0A2A2A4J7_9BURK</name>
<accession>A0A3M6RTI6</accession>
<sequence length="167" mass="18241">MPYATPADLARVATRGWDDLAQRSVQDARLPGALLRTLYEGGSAAGADPAALELARRALELLHDVLERASRHADTYIQPRYQGALPLPAHLVAGSDLPSVVATIAYRRLMGASISEDVERNTRWADQYLRDLADGRVSLGGSDHHTPQPPGRMLSCTAPKTIDWRTY</sequence>
<dbReference type="EMBL" id="RDQJ01000001">
    <property type="protein sequence ID" value="RMX18863.1"/>
    <property type="molecule type" value="Genomic_DNA"/>
</dbReference>
<dbReference type="Pfam" id="PF07030">
    <property type="entry name" value="Phage_Mu_Gp36"/>
    <property type="match status" value="1"/>
</dbReference>
<reference evidence="1 3" key="1">
    <citation type="submission" date="2017-08" db="EMBL/GenBank/DDBJ databases">
        <title>WGS of Clinical strains of the CDC Group NO-1 linked to zoonotic infections in humans.</title>
        <authorList>
            <person name="Bernier A.-M."/>
            <person name="Bernard K."/>
        </authorList>
    </citation>
    <scope>NUCLEOTIDE SEQUENCE [LARGE SCALE GENOMIC DNA]</scope>
    <source>
        <strain evidence="1 3">NML03-0146</strain>
    </source>
</reference>
<dbReference type="OrthoDB" id="8908132at2"/>
<comment type="caution">
    <text evidence="1">The sequence shown here is derived from an EMBL/GenBank/DDBJ whole genome shotgun (WGS) entry which is preliminary data.</text>
</comment>
<gene>
    <name evidence="1" type="ORF">CK620_13420</name>
    <name evidence="2" type="ORF">EBQ34_00430</name>
</gene>
<dbReference type="RefSeq" id="WP_095550737.1">
    <property type="nucleotide sequence ID" value="NZ_NSJF01000010.1"/>
</dbReference>
<dbReference type="InterPro" id="IPR009752">
    <property type="entry name" value="Phage_Mu_GpJ"/>
</dbReference>
<evidence type="ECO:0000313" key="2">
    <source>
        <dbReference type="EMBL" id="RMX18863.1"/>
    </source>
</evidence>